<accession>A0ABR4E781</accession>
<dbReference type="Proteomes" id="UP001600888">
    <property type="component" value="Unassembled WGS sequence"/>
</dbReference>
<protein>
    <submittedName>
        <fullName evidence="1">Uncharacterized protein</fullName>
    </submittedName>
</protein>
<gene>
    <name evidence="1" type="ORF">FJTKL_14551</name>
</gene>
<name>A0ABR4E781_9PEZI</name>
<evidence type="ECO:0000313" key="2">
    <source>
        <dbReference type="Proteomes" id="UP001600888"/>
    </source>
</evidence>
<keyword evidence="2" id="KW-1185">Reference proteome</keyword>
<reference evidence="1 2" key="1">
    <citation type="submission" date="2024-03" db="EMBL/GenBank/DDBJ databases">
        <title>A high-quality draft genome sequence of Diaporthe vaccinii, a causative agent of upright dieback and viscid rot disease in cranberry plants.</title>
        <authorList>
            <person name="Sarrasin M."/>
            <person name="Lang B.F."/>
            <person name="Burger G."/>
        </authorList>
    </citation>
    <scope>NUCLEOTIDE SEQUENCE [LARGE SCALE GENOMIC DNA]</scope>
    <source>
        <strain evidence="1 2">IS7</strain>
    </source>
</reference>
<dbReference type="EMBL" id="JBAWTH010000088">
    <property type="protein sequence ID" value="KAL2278281.1"/>
    <property type="molecule type" value="Genomic_DNA"/>
</dbReference>
<evidence type="ECO:0000313" key="1">
    <source>
        <dbReference type="EMBL" id="KAL2278281.1"/>
    </source>
</evidence>
<sequence>MGIKKAPRPKVVLKDSTKRYSLHNRSRIKPHIKQPRFINKQQAKMPFPPNRAGDLRFKPLAKLFYRGGMAYGRRSILRTMHNDYQLRHKFLRRGIRSKKGVEEALLELLFQCRNLKDWDSGGDNLVDVFRLIKGRVKWAANCSVDLIMHLFFTLVRARLDCPGSSRKNACKVALRIDKVISYLNGVDHLLTEYEIYKNLVLPIHHAIRNLPREAKAPPSTIPGAVFLQAISCNK</sequence>
<comment type="caution">
    <text evidence="1">The sequence shown here is derived from an EMBL/GenBank/DDBJ whole genome shotgun (WGS) entry which is preliminary data.</text>
</comment>
<proteinExistence type="predicted"/>
<organism evidence="1 2">
    <name type="scientific">Diaporthe vaccinii</name>
    <dbReference type="NCBI Taxonomy" id="105482"/>
    <lineage>
        <taxon>Eukaryota</taxon>
        <taxon>Fungi</taxon>
        <taxon>Dikarya</taxon>
        <taxon>Ascomycota</taxon>
        <taxon>Pezizomycotina</taxon>
        <taxon>Sordariomycetes</taxon>
        <taxon>Sordariomycetidae</taxon>
        <taxon>Diaporthales</taxon>
        <taxon>Diaporthaceae</taxon>
        <taxon>Diaporthe</taxon>
        <taxon>Diaporthe eres species complex</taxon>
    </lineage>
</organism>